<dbReference type="Proteomes" id="UP000050816">
    <property type="component" value="Unassembled WGS sequence"/>
</dbReference>
<evidence type="ECO:0008006" key="4">
    <source>
        <dbReference type="Google" id="ProtNLM"/>
    </source>
</evidence>
<dbReference type="RefSeq" id="WP_056954548.1">
    <property type="nucleotide sequence ID" value="NZ_AZFK01000030.1"/>
</dbReference>
<dbReference type="AlphaFoldDB" id="A0A0R1ULK9"/>
<organism evidence="2 3">
    <name type="scientific">Limosilactobacillus ingluviei DSM 15946</name>
    <dbReference type="NCBI Taxonomy" id="1423760"/>
    <lineage>
        <taxon>Bacteria</taxon>
        <taxon>Bacillati</taxon>
        <taxon>Bacillota</taxon>
        <taxon>Bacilli</taxon>
        <taxon>Lactobacillales</taxon>
        <taxon>Lactobacillaceae</taxon>
        <taxon>Limosilactobacillus</taxon>
    </lineage>
</organism>
<dbReference type="EMBL" id="AZFK01000030">
    <property type="protein sequence ID" value="KRL90379.1"/>
    <property type="molecule type" value="Genomic_DNA"/>
</dbReference>
<name>A0A0R1ULK9_9LACO</name>
<protein>
    <recommendedName>
        <fullName evidence="4">DUF3784 domain-containing protein</fullName>
    </recommendedName>
</protein>
<reference evidence="2 3" key="1">
    <citation type="journal article" date="2015" name="Genome Announc.">
        <title>Expanding the biotechnology potential of lactobacilli through comparative genomics of 213 strains and associated genera.</title>
        <authorList>
            <person name="Sun Z."/>
            <person name="Harris H.M."/>
            <person name="McCann A."/>
            <person name="Guo C."/>
            <person name="Argimon S."/>
            <person name="Zhang W."/>
            <person name="Yang X."/>
            <person name="Jeffery I.B."/>
            <person name="Cooney J.C."/>
            <person name="Kagawa T.F."/>
            <person name="Liu W."/>
            <person name="Song Y."/>
            <person name="Salvetti E."/>
            <person name="Wrobel A."/>
            <person name="Rasinkangas P."/>
            <person name="Parkhill J."/>
            <person name="Rea M.C."/>
            <person name="O'Sullivan O."/>
            <person name="Ritari J."/>
            <person name="Douillard F.P."/>
            <person name="Paul Ross R."/>
            <person name="Yang R."/>
            <person name="Briner A.E."/>
            <person name="Felis G.E."/>
            <person name="de Vos W.M."/>
            <person name="Barrangou R."/>
            <person name="Klaenhammer T.R."/>
            <person name="Caufield P.W."/>
            <person name="Cui Y."/>
            <person name="Zhang H."/>
            <person name="O'Toole P.W."/>
        </authorList>
    </citation>
    <scope>NUCLEOTIDE SEQUENCE [LARGE SCALE GENOMIC DNA]</scope>
    <source>
        <strain evidence="2 3">DSM 15946</strain>
    </source>
</reference>
<keyword evidence="1" id="KW-1133">Transmembrane helix</keyword>
<evidence type="ECO:0000313" key="3">
    <source>
        <dbReference type="Proteomes" id="UP000050816"/>
    </source>
</evidence>
<keyword evidence="1" id="KW-0812">Transmembrane</keyword>
<keyword evidence="1" id="KW-0472">Membrane</keyword>
<proteinExistence type="predicted"/>
<feature type="transmembrane region" description="Helical" evidence="1">
    <location>
        <begin position="73"/>
        <end position="94"/>
    </location>
</feature>
<dbReference type="PATRIC" id="fig|1423760.3.peg.1455"/>
<evidence type="ECO:0000313" key="2">
    <source>
        <dbReference type="EMBL" id="KRL90379.1"/>
    </source>
</evidence>
<sequence length="99" mass="10964">MKELLFIFGVLFIGSGINFLRGKSLRLLAGNLWGDENNNVNSEAAKKMGKIVSPAIITPRIALLFYAFELSRLANIVLAFVIGYSIVIIVIVYVKYAKN</sequence>
<accession>A0A0R1ULK9</accession>
<evidence type="ECO:0000256" key="1">
    <source>
        <dbReference type="SAM" id="Phobius"/>
    </source>
</evidence>
<gene>
    <name evidence="2" type="ORF">FC43_GL001388</name>
</gene>
<comment type="caution">
    <text evidence="2">The sequence shown here is derived from an EMBL/GenBank/DDBJ whole genome shotgun (WGS) entry which is preliminary data.</text>
</comment>